<sequence length="84" mass="9459">MYALETTFLPMANGELSMVTVLARPRGEDRYCKGGKRKWMGQVSLTSGCLIKAGEKDSFLELWMVPRLVGTGMLLFEIVQWFPA</sequence>
<comment type="caution">
    <text evidence="1">The sequence shown here is derived from an EMBL/GenBank/DDBJ whole genome shotgun (WGS) entry which is preliminary data.</text>
</comment>
<proteinExistence type="predicted"/>
<reference evidence="1" key="2">
    <citation type="submission" date="2023-04" db="EMBL/GenBank/DDBJ databases">
        <authorList>
            <person name="Bu L."/>
            <person name="Lu L."/>
            <person name="Laidemitt M.R."/>
            <person name="Zhang S.M."/>
            <person name="Mutuku M."/>
            <person name="Mkoji G."/>
            <person name="Steinauer M."/>
            <person name="Loker E.S."/>
        </authorList>
    </citation>
    <scope>NUCLEOTIDE SEQUENCE</scope>
    <source>
        <strain evidence="1">KasaAsao</strain>
        <tissue evidence="1">Whole Snail</tissue>
    </source>
</reference>
<dbReference type="EMBL" id="JASAOG010000285">
    <property type="protein sequence ID" value="KAK0041178.1"/>
    <property type="molecule type" value="Genomic_DNA"/>
</dbReference>
<reference evidence="1" key="1">
    <citation type="journal article" date="2023" name="PLoS Negl. Trop. Dis.">
        <title>A genome sequence for Biomphalaria pfeifferi, the major vector snail for the human-infecting parasite Schistosoma mansoni.</title>
        <authorList>
            <person name="Bu L."/>
            <person name="Lu L."/>
            <person name="Laidemitt M.R."/>
            <person name="Zhang S.M."/>
            <person name="Mutuku M."/>
            <person name="Mkoji G."/>
            <person name="Steinauer M."/>
            <person name="Loker E.S."/>
        </authorList>
    </citation>
    <scope>NUCLEOTIDE SEQUENCE</scope>
    <source>
        <strain evidence="1">KasaAsao</strain>
    </source>
</reference>
<gene>
    <name evidence="1" type="ORF">Bpfe_029393</name>
</gene>
<accession>A0AAD8EVQ1</accession>
<organism evidence="1 2">
    <name type="scientific">Biomphalaria pfeifferi</name>
    <name type="common">Bloodfluke planorb</name>
    <name type="synonym">Freshwater snail</name>
    <dbReference type="NCBI Taxonomy" id="112525"/>
    <lineage>
        <taxon>Eukaryota</taxon>
        <taxon>Metazoa</taxon>
        <taxon>Spiralia</taxon>
        <taxon>Lophotrochozoa</taxon>
        <taxon>Mollusca</taxon>
        <taxon>Gastropoda</taxon>
        <taxon>Heterobranchia</taxon>
        <taxon>Euthyneura</taxon>
        <taxon>Panpulmonata</taxon>
        <taxon>Hygrophila</taxon>
        <taxon>Lymnaeoidea</taxon>
        <taxon>Planorbidae</taxon>
        <taxon>Biomphalaria</taxon>
    </lineage>
</organism>
<evidence type="ECO:0000313" key="1">
    <source>
        <dbReference type="EMBL" id="KAK0041178.1"/>
    </source>
</evidence>
<keyword evidence="2" id="KW-1185">Reference proteome</keyword>
<dbReference type="AlphaFoldDB" id="A0AAD8EVQ1"/>
<protein>
    <submittedName>
        <fullName evidence="1">Uncharacterized protein</fullName>
    </submittedName>
</protein>
<dbReference type="Proteomes" id="UP001233172">
    <property type="component" value="Unassembled WGS sequence"/>
</dbReference>
<name>A0AAD8EVQ1_BIOPF</name>
<evidence type="ECO:0000313" key="2">
    <source>
        <dbReference type="Proteomes" id="UP001233172"/>
    </source>
</evidence>